<organism evidence="1 2">
    <name type="scientific">Bacillus spizizenii</name>
    <name type="common">Bacillus subtilis subsp. spizizenii</name>
    <dbReference type="NCBI Taxonomy" id="96241"/>
    <lineage>
        <taxon>Bacteria</taxon>
        <taxon>Bacillati</taxon>
        <taxon>Bacillota</taxon>
        <taxon>Bacilli</taxon>
        <taxon>Bacillales</taxon>
        <taxon>Bacillaceae</taxon>
        <taxon>Bacillus</taxon>
    </lineage>
</organism>
<dbReference type="EMBL" id="JALAPQ010000004">
    <property type="protein sequence ID" value="MCY8456141.1"/>
    <property type="molecule type" value="Genomic_DNA"/>
</dbReference>
<dbReference type="PANTHER" id="PTHR43845:SF1">
    <property type="entry name" value="BLR5969 PROTEIN"/>
    <property type="match status" value="1"/>
</dbReference>
<proteinExistence type="predicted"/>
<dbReference type="PANTHER" id="PTHR43845">
    <property type="entry name" value="BLR5969 PROTEIN"/>
    <property type="match status" value="1"/>
</dbReference>
<evidence type="ECO:0000313" key="2">
    <source>
        <dbReference type="Proteomes" id="UP001078573"/>
    </source>
</evidence>
<keyword evidence="1" id="KW-0436">Ligase</keyword>
<dbReference type="GO" id="GO:0016874">
    <property type="term" value="F:ligase activity"/>
    <property type="evidence" value="ECO:0007669"/>
    <property type="project" value="UniProtKB-KW"/>
</dbReference>
<dbReference type="Proteomes" id="UP001078573">
    <property type="component" value="Unassembled WGS sequence"/>
</dbReference>
<sequence length="438" mass="48459">MNTLSINDKWSRRINNFLDGTVTLDEVHTQNQNSLTHILDYVSTKSPYYSSQLKNVQISKSIEQLSLKSIPFTTKDELRKVGMDICSLGMNEIGTYYETTGTTGIPTPCPRAPIDISTSGLFVHKAMAGIYQETFGTTQALTAIMGPSELYAFGDTYAEICRDLGIPYVKLWPESPRVGIEKASELITNLKVKALICSPAIALSLARLYAGKGIDPRKSTVKQIFVLGELCTPEMLRNISEIWDAACTHGLYGSQEIHALATGCIEGNLHISETNYIVEIVPIEDLQKDVGELCITMLVPGAKPLIRFRTGDLASINEATSCKCGSCSRVLKIFGRVDDIVTISGEKYLPAEIESRILNSLNKVEGYKFDITKLDSGEDSVVLSVTTQQTNIDVSVIEKKLTELFKAKVDLRIQDSLDAQTETGAYVSWKFARIRDWR</sequence>
<dbReference type="SUPFAM" id="SSF56801">
    <property type="entry name" value="Acetyl-CoA synthetase-like"/>
    <property type="match status" value="1"/>
</dbReference>
<dbReference type="Gene3D" id="3.40.50.12780">
    <property type="entry name" value="N-terminal domain of ligase-like"/>
    <property type="match status" value="1"/>
</dbReference>
<dbReference type="AlphaFoldDB" id="A0A9Q4E2G8"/>
<accession>A0A9Q4E2G8</accession>
<evidence type="ECO:0000313" key="1">
    <source>
        <dbReference type="EMBL" id="MCY8456141.1"/>
    </source>
</evidence>
<dbReference type="InterPro" id="IPR042099">
    <property type="entry name" value="ANL_N_sf"/>
</dbReference>
<reference evidence="1" key="1">
    <citation type="submission" date="2022-02" db="EMBL/GenBank/DDBJ databases">
        <title>Crop Bioprotection Bacillus Genome Sequencing.</title>
        <authorList>
            <person name="Dunlap C."/>
        </authorList>
    </citation>
    <scope>NUCLEOTIDE SEQUENCE</scope>
    <source>
        <strain evidence="1">WR1O2A-53</strain>
    </source>
</reference>
<comment type="caution">
    <text evidence="1">The sequence shown here is derived from an EMBL/GenBank/DDBJ whole genome shotgun (WGS) entry which is preliminary data.</text>
</comment>
<protein>
    <submittedName>
        <fullName evidence="1">Phenylacetate--CoA ligase family protein</fullName>
    </submittedName>
</protein>
<name>A0A9Q4E2G8_BACSC</name>
<gene>
    <name evidence="1" type="ORF">MOC89_04435</name>
</gene>